<dbReference type="GO" id="GO:0051920">
    <property type="term" value="F:peroxiredoxin activity"/>
    <property type="evidence" value="ECO:0007669"/>
    <property type="project" value="InterPro"/>
</dbReference>
<dbReference type="Gene3D" id="1.20.1290.10">
    <property type="entry name" value="AhpD-like"/>
    <property type="match status" value="1"/>
</dbReference>
<feature type="domain" description="Carboxymuconolactone decarboxylase-like" evidence="1">
    <location>
        <begin position="60"/>
        <end position="111"/>
    </location>
</feature>
<dbReference type="Proteomes" id="UP000660339">
    <property type="component" value="Unassembled WGS sequence"/>
</dbReference>
<name>A0A8J3PGG1_9ACTN</name>
<dbReference type="EMBL" id="BONJ01000020">
    <property type="protein sequence ID" value="GIG15348.1"/>
    <property type="molecule type" value="Genomic_DNA"/>
</dbReference>
<comment type="caution">
    <text evidence="2">The sequence shown here is derived from an EMBL/GenBank/DDBJ whole genome shotgun (WGS) entry which is preliminary data.</text>
</comment>
<gene>
    <name evidence="2" type="ORF">Cme02nite_36800</name>
</gene>
<dbReference type="InterPro" id="IPR004675">
    <property type="entry name" value="AhpD_core"/>
</dbReference>
<reference evidence="2" key="1">
    <citation type="submission" date="2021-01" db="EMBL/GenBank/DDBJ databases">
        <title>Whole genome shotgun sequence of Catellatospora methionotrophica NBRC 14553.</title>
        <authorList>
            <person name="Komaki H."/>
            <person name="Tamura T."/>
        </authorList>
    </citation>
    <scope>NUCLEOTIDE SEQUENCE</scope>
    <source>
        <strain evidence="2">NBRC 14553</strain>
    </source>
</reference>
<dbReference type="InterPro" id="IPR029032">
    <property type="entry name" value="AhpD-like"/>
</dbReference>
<dbReference type="AlphaFoldDB" id="A0A8J3PGG1"/>
<evidence type="ECO:0000259" key="1">
    <source>
        <dbReference type="Pfam" id="PF02627"/>
    </source>
</evidence>
<organism evidence="2 3">
    <name type="scientific">Catellatospora methionotrophica</name>
    <dbReference type="NCBI Taxonomy" id="121620"/>
    <lineage>
        <taxon>Bacteria</taxon>
        <taxon>Bacillati</taxon>
        <taxon>Actinomycetota</taxon>
        <taxon>Actinomycetes</taxon>
        <taxon>Micromonosporales</taxon>
        <taxon>Micromonosporaceae</taxon>
        <taxon>Catellatospora</taxon>
    </lineage>
</organism>
<dbReference type="RefSeq" id="WP_166379772.1">
    <property type="nucleotide sequence ID" value="NZ_BAAATT010000005.1"/>
</dbReference>
<dbReference type="Pfam" id="PF02627">
    <property type="entry name" value="CMD"/>
    <property type="match status" value="1"/>
</dbReference>
<accession>A0A8J3PGG1</accession>
<keyword evidence="3" id="KW-1185">Reference proteome</keyword>
<dbReference type="InterPro" id="IPR003779">
    <property type="entry name" value="CMD-like"/>
</dbReference>
<sequence length="357" mass="36683">MGVLLARVTRGGTMRQVLHVTPVHPAAATGLVTQVYQQMERDFGMLAPPIALHSPAPDSLAAAWSILRESLLTTGHTGRRTREVVAAAVSAANTCPYCVAVHGSTLVGLGGRELAAVGRGRPDEIADADMRALARWAGGDPAVPAPFPDAHTAELVGVAVTFHYLNRMVNVFLPPSPLPPAVPARARGAVENVTGRIMAALARRTAAPGLSAPLLPAAPLPADLHWASGQPAIAAAFARAAHAVDRAADTVLPGPVRELAEQLAATPGAGPTGLSAAPWLDAAVAPLPATQRPTGRLLLLTMFASYRVTAPLVAQVRQTTGLDDAGLVRITSWASLLAARAAGDRLSAARPSPDGVA</sequence>
<dbReference type="NCBIfam" id="TIGR00778">
    <property type="entry name" value="ahpD_dom"/>
    <property type="match status" value="1"/>
</dbReference>
<evidence type="ECO:0000313" key="3">
    <source>
        <dbReference type="Proteomes" id="UP000660339"/>
    </source>
</evidence>
<evidence type="ECO:0000313" key="2">
    <source>
        <dbReference type="EMBL" id="GIG15348.1"/>
    </source>
</evidence>
<protein>
    <submittedName>
        <fullName evidence="2">Alkyl hydroperoxide reductase AhpD</fullName>
    </submittedName>
</protein>
<dbReference type="SUPFAM" id="SSF69118">
    <property type="entry name" value="AhpD-like"/>
    <property type="match status" value="1"/>
</dbReference>
<proteinExistence type="predicted"/>